<name>A0AAP6BNI4_STRAP</name>
<evidence type="ECO:0000313" key="1">
    <source>
        <dbReference type="EMBL" id="MDX5040063.1"/>
    </source>
</evidence>
<sequence length="122" mass="14177">MANRTRNNGIYLMLSDDELEILNKKYELSGCKSLRQFIMKCILEKDIFVLDMKVFKEMSTNIGRITGSINQIAKRVNSTSIIYKDDINDLKKLLEKQGKDIYFLRKKLYELGNLGTSDTEKI</sequence>
<accession>A0AAP6BNI4</accession>
<dbReference type="AlphaFoldDB" id="A0AAP6BNI4"/>
<protein>
    <submittedName>
        <fullName evidence="1">Plasmid mobilization relaxosome protein MobC</fullName>
    </submittedName>
</protein>
<dbReference type="Pfam" id="PF21983">
    <property type="entry name" value="NikA-like"/>
    <property type="match status" value="1"/>
</dbReference>
<comment type="caution">
    <text evidence="1">The sequence shown here is derived from an EMBL/GenBank/DDBJ whole genome shotgun (WGS) entry which is preliminary data.</text>
</comment>
<reference evidence="1" key="1">
    <citation type="submission" date="2023-11" db="EMBL/GenBank/DDBJ databases">
        <title>Streptococcus anginosus urogential strains.</title>
        <authorList>
            <person name="Appleberry H."/>
            <person name="Garcia-Israel J."/>
            <person name="Wolfe A."/>
            <person name="Putonti C."/>
        </authorList>
    </citation>
    <scope>NUCLEOTIDE SEQUENCE</scope>
    <source>
        <strain evidence="1">UMB1758</strain>
    </source>
</reference>
<organism evidence="1">
    <name type="scientific">Streptococcus anginosus</name>
    <dbReference type="NCBI Taxonomy" id="1328"/>
    <lineage>
        <taxon>Bacteria</taxon>
        <taxon>Bacillati</taxon>
        <taxon>Bacillota</taxon>
        <taxon>Bacilli</taxon>
        <taxon>Lactobacillales</taxon>
        <taxon>Streptococcaceae</taxon>
        <taxon>Streptococcus</taxon>
        <taxon>Streptococcus anginosus group</taxon>
    </lineage>
</organism>
<proteinExistence type="predicted"/>
<gene>
    <name evidence="1" type="ORF">SFH28_04195</name>
</gene>
<dbReference type="InterPro" id="IPR053842">
    <property type="entry name" value="NikA-like"/>
</dbReference>
<dbReference type="RefSeq" id="WP_320060434.1">
    <property type="nucleotide sequence ID" value="NZ_JAWWVP020000001.1"/>
</dbReference>
<dbReference type="EMBL" id="JAWWVP010000003">
    <property type="protein sequence ID" value="MDX5040063.1"/>
    <property type="molecule type" value="Genomic_DNA"/>
</dbReference>